<reference evidence="3" key="1">
    <citation type="journal article" date="2019" name="Int. J. Syst. Evol. Microbiol.">
        <title>The Global Catalogue of Microorganisms (GCM) 10K type strain sequencing project: providing services to taxonomists for standard genome sequencing and annotation.</title>
        <authorList>
            <consortium name="The Broad Institute Genomics Platform"/>
            <consortium name="The Broad Institute Genome Sequencing Center for Infectious Disease"/>
            <person name="Wu L."/>
            <person name="Ma J."/>
        </authorList>
    </citation>
    <scope>NUCLEOTIDE SEQUENCE [LARGE SCALE GENOMIC DNA]</scope>
    <source>
        <strain evidence="3">CCUG 54522</strain>
    </source>
</reference>
<protein>
    <recommendedName>
        <fullName evidence="4">AbiEi antitoxin C-terminal domain-containing protein</fullName>
    </recommendedName>
</protein>
<proteinExistence type="predicted"/>
<evidence type="ECO:0000313" key="3">
    <source>
        <dbReference type="Proteomes" id="UP001596135"/>
    </source>
</evidence>
<evidence type="ECO:0000313" key="2">
    <source>
        <dbReference type="EMBL" id="MFC6044331.1"/>
    </source>
</evidence>
<keyword evidence="3" id="KW-1185">Reference proteome</keyword>
<comment type="caution">
    <text evidence="2">The sequence shown here is derived from an EMBL/GenBank/DDBJ whole genome shotgun (WGS) entry which is preliminary data.</text>
</comment>
<sequence>MARTEHMRPPGFHPERPGLVLPVRVDPTGVLGPTPKQARGPHWRRTSHGFYVPSTVSCDVQQRIVESAHHLGRASAVTGWAALAWRGATWLDGQSTGGRPLPVEIASLQRSVRPQLGTVVTGECVPPPLRTAVDGLRVVTAVSAVAFAMRYATNVLAAVRVFDMAAHADLVSRDELLEHLELLYHWTGIPQAREAALLVDENAWSPPEVDVRVVWPVDLRLDPPLTNRPVFDLSGRHVGTPDLLDVSAGLAVQYDGSLHLAGKQRAKDLLTADDLRRVGLECLELVSADVREHARLVRRVREARERALSASRVRRWTTEAPPWWTPTHTVELRRALTPTQQDRLLGYRRSA</sequence>
<gene>
    <name evidence="2" type="ORF">ACFPYL_14675</name>
</gene>
<evidence type="ECO:0008006" key="4">
    <source>
        <dbReference type="Google" id="ProtNLM"/>
    </source>
</evidence>
<accession>A0ABW1LLN6</accession>
<feature type="compositionally biased region" description="Basic and acidic residues" evidence="1">
    <location>
        <begin position="1"/>
        <end position="16"/>
    </location>
</feature>
<name>A0ABW1LLN6_9ACTN</name>
<dbReference type="RefSeq" id="WP_379155592.1">
    <property type="nucleotide sequence ID" value="NZ_JBHSRJ010000005.1"/>
</dbReference>
<evidence type="ECO:0000256" key="1">
    <source>
        <dbReference type="SAM" id="MobiDB-lite"/>
    </source>
</evidence>
<organism evidence="2 3">
    <name type="scientific">Nocardioides hankookensis</name>
    <dbReference type="NCBI Taxonomy" id="443157"/>
    <lineage>
        <taxon>Bacteria</taxon>
        <taxon>Bacillati</taxon>
        <taxon>Actinomycetota</taxon>
        <taxon>Actinomycetes</taxon>
        <taxon>Propionibacteriales</taxon>
        <taxon>Nocardioidaceae</taxon>
        <taxon>Nocardioides</taxon>
    </lineage>
</organism>
<dbReference type="Proteomes" id="UP001596135">
    <property type="component" value="Unassembled WGS sequence"/>
</dbReference>
<dbReference type="EMBL" id="JBHSRJ010000005">
    <property type="protein sequence ID" value="MFC6044331.1"/>
    <property type="molecule type" value="Genomic_DNA"/>
</dbReference>
<feature type="region of interest" description="Disordered" evidence="1">
    <location>
        <begin position="1"/>
        <end position="20"/>
    </location>
</feature>